<dbReference type="Gene3D" id="3.20.20.70">
    <property type="entry name" value="Aldolase class I"/>
    <property type="match status" value="1"/>
</dbReference>
<dbReference type="EMBL" id="BAABEO010000002">
    <property type="protein sequence ID" value="GAA3667312.1"/>
    <property type="molecule type" value="Genomic_DNA"/>
</dbReference>
<evidence type="ECO:0000256" key="3">
    <source>
        <dbReference type="ARBA" id="ARBA00022575"/>
    </source>
</evidence>
<evidence type="ECO:0000313" key="10">
    <source>
        <dbReference type="EMBL" id="GAA3667312.1"/>
    </source>
</evidence>
<evidence type="ECO:0000313" key="11">
    <source>
        <dbReference type="Proteomes" id="UP001500752"/>
    </source>
</evidence>
<comment type="similarity">
    <text evidence="2">Belongs to the nitronate monooxygenase family. NMO class I subfamily.</text>
</comment>
<dbReference type="PANTHER" id="PTHR42747">
    <property type="entry name" value="NITRONATE MONOOXYGENASE-RELATED"/>
    <property type="match status" value="1"/>
</dbReference>
<evidence type="ECO:0000256" key="7">
    <source>
        <dbReference type="ARBA" id="ARBA00023033"/>
    </source>
</evidence>
<dbReference type="Pfam" id="PF03060">
    <property type="entry name" value="NMO"/>
    <property type="match status" value="1"/>
</dbReference>
<dbReference type="Proteomes" id="UP001500752">
    <property type="component" value="Unassembled WGS sequence"/>
</dbReference>
<dbReference type="RefSeq" id="WP_345147885.1">
    <property type="nucleotide sequence ID" value="NZ_BAABEO010000002.1"/>
</dbReference>
<dbReference type="PANTHER" id="PTHR42747:SF3">
    <property type="entry name" value="NITRONATE MONOOXYGENASE-RELATED"/>
    <property type="match status" value="1"/>
</dbReference>
<keyword evidence="3" id="KW-0216">Detoxification</keyword>
<dbReference type="InterPro" id="IPR004136">
    <property type="entry name" value="NMO"/>
</dbReference>
<gene>
    <name evidence="10" type="ORF">GCM10023081_02640</name>
</gene>
<keyword evidence="7 10" id="KW-0503">Monooxygenase</keyword>
<organism evidence="10 11">
    <name type="scientific">Arthrobacter ginkgonis</name>
    <dbReference type="NCBI Taxonomy" id="1630594"/>
    <lineage>
        <taxon>Bacteria</taxon>
        <taxon>Bacillati</taxon>
        <taxon>Actinomycetota</taxon>
        <taxon>Actinomycetes</taxon>
        <taxon>Micrococcales</taxon>
        <taxon>Micrococcaceae</taxon>
        <taxon>Arthrobacter</taxon>
    </lineage>
</organism>
<keyword evidence="5" id="KW-0288">FMN</keyword>
<reference evidence="11" key="1">
    <citation type="journal article" date="2019" name="Int. J. Syst. Evol. Microbiol.">
        <title>The Global Catalogue of Microorganisms (GCM) 10K type strain sequencing project: providing services to taxonomists for standard genome sequencing and annotation.</title>
        <authorList>
            <consortium name="The Broad Institute Genomics Platform"/>
            <consortium name="The Broad Institute Genome Sequencing Center for Infectious Disease"/>
            <person name="Wu L."/>
            <person name="Ma J."/>
        </authorList>
    </citation>
    <scope>NUCLEOTIDE SEQUENCE [LARGE SCALE GENOMIC DNA]</scope>
    <source>
        <strain evidence="11">JCM 30742</strain>
    </source>
</reference>
<evidence type="ECO:0000256" key="8">
    <source>
        <dbReference type="ARBA" id="ARBA00031155"/>
    </source>
</evidence>
<name>A0ABP7BQM0_9MICC</name>
<protein>
    <recommendedName>
        <fullName evidence="8">Propionate 3-nitronate monooxygenase</fullName>
    </recommendedName>
</protein>
<evidence type="ECO:0000256" key="4">
    <source>
        <dbReference type="ARBA" id="ARBA00022630"/>
    </source>
</evidence>
<comment type="catalytic activity">
    <reaction evidence="9">
        <text>3 propionate 3-nitronate + 3 O2 + H2O = 3 3-oxopropanoate + 2 nitrate + nitrite + H2O2 + 3 H(+)</text>
        <dbReference type="Rhea" id="RHEA:57332"/>
        <dbReference type="ChEBI" id="CHEBI:15377"/>
        <dbReference type="ChEBI" id="CHEBI:15378"/>
        <dbReference type="ChEBI" id="CHEBI:15379"/>
        <dbReference type="ChEBI" id="CHEBI:16240"/>
        <dbReference type="ChEBI" id="CHEBI:16301"/>
        <dbReference type="ChEBI" id="CHEBI:17632"/>
        <dbReference type="ChEBI" id="CHEBI:33190"/>
        <dbReference type="ChEBI" id="CHEBI:136067"/>
    </reaction>
</comment>
<evidence type="ECO:0000256" key="2">
    <source>
        <dbReference type="ARBA" id="ARBA00009881"/>
    </source>
</evidence>
<evidence type="ECO:0000256" key="9">
    <source>
        <dbReference type="ARBA" id="ARBA00049401"/>
    </source>
</evidence>
<evidence type="ECO:0000256" key="1">
    <source>
        <dbReference type="ARBA" id="ARBA00001917"/>
    </source>
</evidence>
<keyword evidence="4" id="KW-0285">Flavoprotein</keyword>
<dbReference type="InterPro" id="IPR013785">
    <property type="entry name" value="Aldolase_TIM"/>
</dbReference>
<dbReference type="SUPFAM" id="SSF51412">
    <property type="entry name" value="Inosine monophosphate dehydrogenase (IMPDH)"/>
    <property type="match status" value="1"/>
</dbReference>
<comment type="caution">
    <text evidence="10">The sequence shown here is derived from an EMBL/GenBank/DDBJ whole genome shotgun (WGS) entry which is preliminary data.</text>
</comment>
<evidence type="ECO:0000256" key="5">
    <source>
        <dbReference type="ARBA" id="ARBA00022643"/>
    </source>
</evidence>
<evidence type="ECO:0000256" key="6">
    <source>
        <dbReference type="ARBA" id="ARBA00023002"/>
    </source>
</evidence>
<accession>A0ABP7BQM0</accession>
<dbReference type="GO" id="GO:0004497">
    <property type="term" value="F:monooxygenase activity"/>
    <property type="evidence" value="ECO:0007669"/>
    <property type="project" value="UniProtKB-KW"/>
</dbReference>
<sequence length="360" mass="36847">MPEEHTSDGSLRATGLLAGLGASIPLVAAPMAGGPSTPALVLAAAEAGGLGFLAAGYKTPDQLAEQIAQVRSGTERFGVNVFAPNPVPVERAAFDAYAGALRELAAGYGVDLDGVEPREDDDEWDAKVELLAGDPVPVVTFTFGLPDADTVRRLRRAGSLVLQTVTNPDEAKRAAALGVDGLVVQSYLAGGHSGTLTPDAPLAEVPLPELLGRVHAEVDLPLWAAGGLSTSAGIHEALTADAEAVVLGTVLLRTPESGASAPYKAALADAAGIEPGSTDTLLTRAFSGRPARALHNRFVDRFNGQAPAGYPALHHLTSPIRKAAATAGDPEGINIWAGTGYRDATEESAADLLRRLAGVG</sequence>
<proteinExistence type="inferred from homology"/>
<keyword evidence="11" id="KW-1185">Reference proteome</keyword>
<keyword evidence="6" id="KW-0560">Oxidoreductase</keyword>
<dbReference type="CDD" id="cd04730">
    <property type="entry name" value="NPD_like"/>
    <property type="match status" value="1"/>
</dbReference>
<comment type="cofactor">
    <cofactor evidence="1">
        <name>FMN</name>
        <dbReference type="ChEBI" id="CHEBI:58210"/>
    </cofactor>
</comment>